<proteinExistence type="predicted"/>
<keyword evidence="2" id="KW-1185">Reference proteome</keyword>
<dbReference type="AlphaFoldDB" id="A0A1V3NED8"/>
<gene>
    <name evidence="1" type="ORF">B1C78_11405</name>
</gene>
<sequence length="241" mass="27218">MTSSDPTIPRLAEFIGFPGAGKTTIAEAAIRRFHALGIPPPYFYSRDGKLRFQLHESGHALQLVLAATARLARGGHVRQLSRFLPVIKNLLTFRRTRRLLTAHPLIIHNQGLIQRLYLLRDDDHPTQNQMEAVLELLRDDLSEFHVVIDIPPDVAAARYFARAKSSSRRPYKGWDERRIASLYAAQQEVLNHIIRWLETQPATRVLRLDGELPPEENGAVLVECLLESTTPLSDTRAVTPA</sequence>
<dbReference type="OrthoDB" id="5796170at2"/>
<dbReference type="Gene3D" id="3.40.50.300">
    <property type="entry name" value="P-loop containing nucleotide triphosphate hydrolases"/>
    <property type="match status" value="1"/>
</dbReference>
<evidence type="ECO:0000313" key="1">
    <source>
        <dbReference type="EMBL" id="OOG23421.1"/>
    </source>
</evidence>
<dbReference type="InterPro" id="IPR027417">
    <property type="entry name" value="P-loop_NTPase"/>
</dbReference>
<comment type="caution">
    <text evidence="1">The sequence shown here is derived from an EMBL/GenBank/DDBJ whole genome shotgun (WGS) entry which is preliminary data.</text>
</comment>
<dbReference type="EMBL" id="MVBK01000065">
    <property type="protein sequence ID" value="OOG23421.1"/>
    <property type="molecule type" value="Genomic_DNA"/>
</dbReference>
<evidence type="ECO:0008006" key="3">
    <source>
        <dbReference type="Google" id="ProtNLM"/>
    </source>
</evidence>
<protein>
    <recommendedName>
        <fullName evidence="3">Thymidylate kinase</fullName>
    </recommendedName>
</protein>
<accession>A0A1V3NED8</accession>
<reference evidence="1 2" key="1">
    <citation type="submission" date="2017-02" db="EMBL/GenBank/DDBJ databases">
        <title>Genomic diversity within the haloalkaliphilic genus Thioalkalivibrio.</title>
        <authorList>
            <person name="Ahn A.-C."/>
            <person name="Meier-Kolthoff J."/>
            <person name="Overmars L."/>
            <person name="Richter M."/>
            <person name="Woyke T."/>
            <person name="Sorokin D.Y."/>
            <person name="Muyzer G."/>
        </authorList>
    </citation>
    <scope>NUCLEOTIDE SEQUENCE [LARGE SCALE GENOMIC DNA]</scope>
    <source>
        <strain evidence="1 2">ALJD</strain>
    </source>
</reference>
<dbReference type="Proteomes" id="UP000189462">
    <property type="component" value="Unassembled WGS sequence"/>
</dbReference>
<organism evidence="1 2">
    <name type="scientific">Thioalkalivibrio denitrificans</name>
    <dbReference type="NCBI Taxonomy" id="108003"/>
    <lineage>
        <taxon>Bacteria</taxon>
        <taxon>Pseudomonadati</taxon>
        <taxon>Pseudomonadota</taxon>
        <taxon>Gammaproteobacteria</taxon>
        <taxon>Chromatiales</taxon>
        <taxon>Ectothiorhodospiraceae</taxon>
        <taxon>Thioalkalivibrio</taxon>
    </lineage>
</organism>
<name>A0A1V3NED8_9GAMM</name>
<dbReference type="RefSeq" id="WP_077279285.1">
    <property type="nucleotide sequence ID" value="NZ_MVBK01000065.1"/>
</dbReference>
<evidence type="ECO:0000313" key="2">
    <source>
        <dbReference type="Proteomes" id="UP000189462"/>
    </source>
</evidence>
<dbReference type="SUPFAM" id="SSF52540">
    <property type="entry name" value="P-loop containing nucleoside triphosphate hydrolases"/>
    <property type="match status" value="1"/>
</dbReference>